<accession>A0A1Y1WLC6</accession>
<dbReference type="OrthoDB" id="1112980at2759"/>
<proteinExistence type="predicted"/>
<dbReference type="InterPro" id="IPR027921">
    <property type="entry name" value="NOPCHAP1"/>
</dbReference>
<dbReference type="STRING" id="61395.A0A1Y1WLC6"/>
<comment type="caution">
    <text evidence="2">The sequence shown here is derived from an EMBL/GenBank/DDBJ whole genome shotgun (WGS) entry which is preliminary data.</text>
</comment>
<dbReference type="GO" id="GO:0062064">
    <property type="term" value="F:box C/D methylation guide snoRNP complex binding"/>
    <property type="evidence" value="ECO:0007669"/>
    <property type="project" value="TreeGrafter"/>
</dbReference>
<dbReference type="PANTHER" id="PTHR28674:SF1">
    <property type="entry name" value="NOP PROTEIN CHAPERONE 1"/>
    <property type="match status" value="1"/>
</dbReference>
<evidence type="ECO:0000313" key="3">
    <source>
        <dbReference type="Proteomes" id="UP000193922"/>
    </source>
</evidence>
<protein>
    <submittedName>
        <fullName evidence="2">Uncharacterized protein</fullName>
    </submittedName>
</protein>
<dbReference type="PANTHER" id="PTHR28674">
    <property type="entry name" value="SIMILAR TO DNA SEGMENT, CHR 10, WAYNE STATE UNIVERSITY 102,-EXPRESSED"/>
    <property type="match status" value="1"/>
</dbReference>
<reference evidence="2 3" key="1">
    <citation type="submission" date="2016-07" db="EMBL/GenBank/DDBJ databases">
        <title>Pervasive Adenine N6-methylation of Active Genes in Fungi.</title>
        <authorList>
            <consortium name="DOE Joint Genome Institute"/>
            <person name="Mondo S.J."/>
            <person name="Dannebaum R.O."/>
            <person name="Kuo R.C."/>
            <person name="Labutti K."/>
            <person name="Haridas S."/>
            <person name="Kuo A."/>
            <person name="Salamov A."/>
            <person name="Ahrendt S.R."/>
            <person name="Lipzen A."/>
            <person name="Sullivan W."/>
            <person name="Andreopoulos W.B."/>
            <person name="Clum A."/>
            <person name="Lindquist E."/>
            <person name="Daum C."/>
            <person name="Ramamoorthy G.K."/>
            <person name="Gryganskyi A."/>
            <person name="Culley D."/>
            <person name="Magnuson J.K."/>
            <person name="James T.Y."/>
            <person name="O'Malley M.A."/>
            <person name="Stajich J.E."/>
            <person name="Spatafora J.W."/>
            <person name="Visel A."/>
            <person name="Grigoriev I.V."/>
        </authorList>
    </citation>
    <scope>NUCLEOTIDE SEQUENCE [LARGE SCALE GENOMIC DNA]</scope>
    <source>
        <strain evidence="2 3">ATCC 12442</strain>
    </source>
</reference>
<dbReference type="Pfam" id="PF15370">
    <property type="entry name" value="NOPCHAP1"/>
    <property type="match status" value="1"/>
</dbReference>
<dbReference type="EMBL" id="MCFD01000001">
    <property type="protein sequence ID" value="ORX73996.1"/>
    <property type="molecule type" value="Genomic_DNA"/>
</dbReference>
<feature type="region of interest" description="Disordered" evidence="1">
    <location>
        <begin position="1"/>
        <end position="55"/>
    </location>
</feature>
<name>A0A1Y1WLC6_9FUNG</name>
<organism evidence="2 3">
    <name type="scientific">Linderina pennispora</name>
    <dbReference type="NCBI Taxonomy" id="61395"/>
    <lineage>
        <taxon>Eukaryota</taxon>
        <taxon>Fungi</taxon>
        <taxon>Fungi incertae sedis</taxon>
        <taxon>Zoopagomycota</taxon>
        <taxon>Kickxellomycotina</taxon>
        <taxon>Kickxellomycetes</taxon>
        <taxon>Kickxellales</taxon>
        <taxon>Kickxellaceae</taxon>
        <taxon>Linderina</taxon>
    </lineage>
</organism>
<keyword evidence="3" id="KW-1185">Reference proteome</keyword>
<sequence length="182" mass="19431">MGKDKSKATTSNCLLDIPDSDSDSAPPSPQLALGSGVGAKPAKNEERKTFRVQPPSDLLSRLQEFLPQIAVANQKLEETAAEDPDKVNIENIGEDEPQYIEMDLGLGVFDMKPKKKDGKSDIHIGTQQSSGDSDSEDGEGVPSRLFGSKVVIDPSSILHGKGPKPNIEVLGEEGGSESEMDE</sequence>
<gene>
    <name evidence="2" type="ORF">DL89DRAFT_263992</name>
</gene>
<dbReference type="GO" id="GO:0000492">
    <property type="term" value="P:box C/D snoRNP assembly"/>
    <property type="evidence" value="ECO:0007669"/>
    <property type="project" value="InterPro"/>
</dbReference>
<dbReference type="AlphaFoldDB" id="A0A1Y1WLC6"/>
<dbReference type="RefSeq" id="XP_040747207.1">
    <property type="nucleotide sequence ID" value="XM_040886054.1"/>
</dbReference>
<dbReference type="GeneID" id="63802702"/>
<feature type="region of interest" description="Disordered" evidence="1">
    <location>
        <begin position="113"/>
        <end position="182"/>
    </location>
</feature>
<evidence type="ECO:0000313" key="2">
    <source>
        <dbReference type="EMBL" id="ORX73996.1"/>
    </source>
</evidence>
<evidence type="ECO:0000256" key="1">
    <source>
        <dbReference type="SAM" id="MobiDB-lite"/>
    </source>
</evidence>
<feature type="compositionally biased region" description="Acidic residues" evidence="1">
    <location>
        <begin position="170"/>
        <end position="182"/>
    </location>
</feature>
<dbReference type="Proteomes" id="UP000193922">
    <property type="component" value="Unassembled WGS sequence"/>
</dbReference>